<accession>A0A023GEC0</accession>
<dbReference type="GO" id="GO:0030682">
    <property type="term" value="P:symbiont-mediated perturbation of host defenses"/>
    <property type="evidence" value="ECO:0007669"/>
    <property type="project" value="InterPro"/>
</dbReference>
<protein>
    <submittedName>
        <fullName evidence="2">Putative lipocalin-6 1</fullName>
    </submittedName>
</protein>
<proteinExistence type="evidence at transcript level"/>
<dbReference type="InterPro" id="IPR002970">
    <property type="entry name" value="Tick_his-bd"/>
</dbReference>
<evidence type="ECO:0000256" key="1">
    <source>
        <dbReference type="SAM" id="SignalP"/>
    </source>
</evidence>
<dbReference type="Pfam" id="PF02098">
    <property type="entry name" value="His_binding"/>
    <property type="match status" value="1"/>
</dbReference>
<sequence>MYFIAVLCVYACFAEKTAAESAACSAPNGVKDGFSLLQVGKLFRLVQTNFATLSRDNVRCIVTTTTQRNEARHEVTEYVRYMAPLIDTYSFIQRFQFSCESGEYNIMTSIDNDTAVPHASYKFLSTKPDCAIVEYLVTPMDQAEQVQPQAREGATDGAKQAHHDCMLWVEGLGGEASEECLSQFNTLCGSIARQSFTTRGCDVLYNQIKEEWRRQEQSENAKKAKARRRQ</sequence>
<feature type="chain" id="PRO_5001521965" evidence="1">
    <location>
        <begin position="20"/>
        <end position="230"/>
    </location>
</feature>
<dbReference type="EMBL" id="GBBM01004318">
    <property type="protein sequence ID" value="JAC31100.1"/>
    <property type="molecule type" value="mRNA"/>
</dbReference>
<feature type="signal peptide" evidence="1">
    <location>
        <begin position="1"/>
        <end position="19"/>
    </location>
</feature>
<evidence type="ECO:0000313" key="2">
    <source>
        <dbReference type="EMBL" id="JAC31100.1"/>
    </source>
</evidence>
<reference evidence="2" key="1">
    <citation type="submission" date="2014-03" db="EMBL/GenBank/DDBJ databases">
        <title>The sialotranscriptome of Amblyomma triste, Amblyomma parvum and Amblyomma cajennense ticks, uncovered by 454-based RNA-seq.</title>
        <authorList>
            <person name="Garcia G.R."/>
            <person name="Gardinassi L.G."/>
            <person name="Ribeiro J.M."/>
            <person name="Anatriello E."/>
            <person name="Ferreira B.R."/>
            <person name="Moreira H.N."/>
            <person name="Mafra C."/>
            <person name="Olegario M.M."/>
            <person name="Szabo P.J."/>
            <person name="Miranda-Santos I.K."/>
            <person name="Maruyama S.R."/>
        </authorList>
    </citation>
    <scope>NUCLEOTIDE SEQUENCE</scope>
    <source>
        <strain evidence="2">Mato Grasso do Sul</strain>
        <tissue evidence="2">Salivary glands</tissue>
    </source>
</reference>
<keyword evidence="1" id="KW-0732">Signal</keyword>
<name>A0A023GEC0_AMBTT</name>
<organism evidence="2">
    <name type="scientific">Amblyomma triste</name>
    <name type="common">Neotropical tick</name>
    <dbReference type="NCBI Taxonomy" id="251400"/>
    <lineage>
        <taxon>Eukaryota</taxon>
        <taxon>Metazoa</taxon>
        <taxon>Ecdysozoa</taxon>
        <taxon>Arthropoda</taxon>
        <taxon>Chelicerata</taxon>
        <taxon>Arachnida</taxon>
        <taxon>Acari</taxon>
        <taxon>Parasitiformes</taxon>
        <taxon>Ixodida</taxon>
        <taxon>Ixodoidea</taxon>
        <taxon>Ixodidae</taxon>
        <taxon>Amblyomminae</taxon>
        <taxon>Amblyomma</taxon>
    </lineage>
</organism>
<dbReference type="GO" id="GO:0043176">
    <property type="term" value="F:amine binding"/>
    <property type="evidence" value="ECO:0007669"/>
    <property type="project" value="InterPro"/>
</dbReference>
<dbReference type="Gene3D" id="2.40.128.20">
    <property type="match status" value="1"/>
</dbReference>
<dbReference type="AlphaFoldDB" id="A0A023GEC0"/>
<dbReference type="SUPFAM" id="SSF50814">
    <property type="entry name" value="Lipocalins"/>
    <property type="match status" value="1"/>
</dbReference>
<dbReference type="InterPro" id="IPR012674">
    <property type="entry name" value="Calycin"/>
</dbReference>